<sequence>MSEERKELYFYMVLGYTGLFLMGLATMRYIAVLQDGQGQVISMFGFLLTVAYIKHMEKRLSIRKKVIVLTNIIFTAGFSIVSFVLYF</sequence>
<keyword evidence="3" id="KW-1185">Reference proteome</keyword>
<comment type="caution">
    <text evidence="2">The sequence shown here is derived from an EMBL/GenBank/DDBJ whole genome shotgun (WGS) entry which is preliminary data.</text>
</comment>
<gene>
    <name evidence="2" type="ORF">ACFPU1_03305</name>
</gene>
<keyword evidence="1" id="KW-0472">Membrane</keyword>
<accession>A0ABW0YNV4</accession>
<name>A0ABW0YNV4_9BACI</name>
<keyword evidence="1" id="KW-1133">Transmembrane helix</keyword>
<feature type="transmembrane region" description="Helical" evidence="1">
    <location>
        <begin position="9"/>
        <end position="30"/>
    </location>
</feature>
<dbReference type="EMBL" id="JBHSOZ010000003">
    <property type="protein sequence ID" value="MFC5711799.1"/>
    <property type="molecule type" value="Genomic_DNA"/>
</dbReference>
<proteinExistence type="predicted"/>
<dbReference type="Proteomes" id="UP001596142">
    <property type="component" value="Unassembled WGS sequence"/>
</dbReference>
<evidence type="ECO:0000313" key="3">
    <source>
        <dbReference type="Proteomes" id="UP001596142"/>
    </source>
</evidence>
<dbReference type="RefSeq" id="WP_385938564.1">
    <property type="nucleotide sequence ID" value="NZ_JBHSOZ010000003.1"/>
</dbReference>
<feature type="transmembrane region" description="Helical" evidence="1">
    <location>
        <begin position="66"/>
        <end position="86"/>
    </location>
</feature>
<protein>
    <submittedName>
        <fullName evidence="2">Uncharacterized protein</fullName>
    </submittedName>
</protein>
<reference evidence="3" key="1">
    <citation type="journal article" date="2019" name="Int. J. Syst. Evol. Microbiol.">
        <title>The Global Catalogue of Microorganisms (GCM) 10K type strain sequencing project: providing services to taxonomists for standard genome sequencing and annotation.</title>
        <authorList>
            <consortium name="The Broad Institute Genomics Platform"/>
            <consortium name="The Broad Institute Genome Sequencing Center for Infectious Disease"/>
            <person name="Wu L."/>
            <person name="Ma J."/>
        </authorList>
    </citation>
    <scope>NUCLEOTIDE SEQUENCE [LARGE SCALE GENOMIC DNA]</scope>
    <source>
        <strain evidence="3">CECT 7184</strain>
    </source>
</reference>
<organism evidence="2 3">
    <name type="scientific">Thalassorhabdus alkalitolerans</name>
    <dbReference type="NCBI Taxonomy" id="2282697"/>
    <lineage>
        <taxon>Bacteria</taxon>
        <taxon>Bacillati</taxon>
        <taxon>Bacillota</taxon>
        <taxon>Bacilli</taxon>
        <taxon>Bacillales</taxon>
        <taxon>Bacillaceae</taxon>
        <taxon>Thalassorhabdus</taxon>
    </lineage>
</organism>
<keyword evidence="1" id="KW-0812">Transmembrane</keyword>
<evidence type="ECO:0000313" key="2">
    <source>
        <dbReference type="EMBL" id="MFC5711799.1"/>
    </source>
</evidence>
<feature type="transmembrane region" description="Helical" evidence="1">
    <location>
        <begin position="36"/>
        <end position="54"/>
    </location>
</feature>
<evidence type="ECO:0000256" key="1">
    <source>
        <dbReference type="SAM" id="Phobius"/>
    </source>
</evidence>